<reference evidence="9 10" key="1">
    <citation type="journal article" date="2014" name="Genome Announc.">
        <title>Draft Genome Sequence of Paenibacillus pini JCM 16418T, Isolated from the Rhizosphere of Pine Tree.</title>
        <authorList>
            <person name="Yuki M."/>
            <person name="Oshima K."/>
            <person name="Suda W."/>
            <person name="Oshida Y."/>
            <person name="Kitamura K."/>
            <person name="Iida Y."/>
            <person name="Hattori M."/>
            <person name="Ohkuma M."/>
        </authorList>
    </citation>
    <scope>NUCLEOTIDE SEQUENCE [LARGE SCALE GENOMIC DNA]</scope>
    <source>
        <strain evidence="9 10">JCM 16418</strain>
    </source>
</reference>
<keyword evidence="6" id="KW-1133">Transmembrane helix</keyword>
<evidence type="ECO:0000313" key="9">
    <source>
        <dbReference type="EMBL" id="GAF08389.1"/>
    </source>
</evidence>
<evidence type="ECO:0000256" key="3">
    <source>
        <dbReference type="ARBA" id="ARBA00022679"/>
    </source>
</evidence>
<dbReference type="OrthoDB" id="9807778at2"/>
<dbReference type="Gene3D" id="3.90.550.10">
    <property type="entry name" value="Spore Coat Polysaccharide Biosynthesis Protein SpsA, Chain A"/>
    <property type="match status" value="1"/>
</dbReference>
<name>W7Z1V7_9BACL</name>
<gene>
    <name evidence="9" type="ORF">JCM16418_2463</name>
</gene>
<dbReference type="InterPro" id="IPR001173">
    <property type="entry name" value="Glyco_trans_2-like"/>
</dbReference>
<protein>
    <submittedName>
        <fullName evidence="9">Glycosyltransferase</fullName>
    </submittedName>
</protein>
<proteinExistence type="predicted"/>
<dbReference type="GO" id="GO:0005886">
    <property type="term" value="C:plasma membrane"/>
    <property type="evidence" value="ECO:0007669"/>
    <property type="project" value="TreeGrafter"/>
</dbReference>
<dbReference type="EMBL" id="BAVZ01000006">
    <property type="protein sequence ID" value="GAF08389.1"/>
    <property type="molecule type" value="Genomic_DNA"/>
</dbReference>
<dbReference type="GO" id="GO:0009103">
    <property type="term" value="P:lipopolysaccharide biosynthetic process"/>
    <property type="evidence" value="ECO:0007669"/>
    <property type="project" value="UniProtKB-KW"/>
</dbReference>
<dbReference type="STRING" id="1236976.JCM16418_2463"/>
<comment type="caution">
    <text evidence="9">The sequence shown here is derived from an EMBL/GenBank/DDBJ whole genome shotgun (WGS) entry which is preliminary data.</text>
</comment>
<feature type="domain" description="Glycosyltransferase 2-like" evidence="8">
    <location>
        <begin position="8"/>
        <end position="126"/>
    </location>
</feature>
<dbReference type="AlphaFoldDB" id="W7Z1V7"/>
<keyword evidence="4" id="KW-0812">Transmembrane</keyword>
<evidence type="ECO:0000313" key="10">
    <source>
        <dbReference type="Proteomes" id="UP000019364"/>
    </source>
</evidence>
<keyword evidence="3 9" id="KW-0808">Transferase</keyword>
<dbReference type="SUPFAM" id="SSF53448">
    <property type="entry name" value="Nucleotide-diphospho-sugar transferases"/>
    <property type="match status" value="1"/>
</dbReference>
<dbReference type="InterPro" id="IPR050256">
    <property type="entry name" value="Glycosyltransferase_2"/>
</dbReference>
<dbReference type="Proteomes" id="UP000019364">
    <property type="component" value="Unassembled WGS sequence"/>
</dbReference>
<dbReference type="InterPro" id="IPR029044">
    <property type="entry name" value="Nucleotide-diphossugar_trans"/>
</dbReference>
<keyword evidence="7" id="KW-0472">Membrane</keyword>
<evidence type="ECO:0000256" key="5">
    <source>
        <dbReference type="ARBA" id="ARBA00022985"/>
    </source>
</evidence>
<evidence type="ECO:0000259" key="8">
    <source>
        <dbReference type="Pfam" id="PF00535"/>
    </source>
</evidence>
<dbReference type="PANTHER" id="PTHR48090:SF3">
    <property type="entry name" value="UNDECAPRENYL-PHOSPHATE 4-DEOXY-4-FORMAMIDO-L-ARABINOSE TRANSFERASE"/>
    <property type="match status" value="1"/>
</dbReference>
<accession>W7Z1V7</accession>
<dbReference type="GO" id="GO:0016757">
    <property type="term" value="F:glycosyltransferase activity"/>
    <property type="evidence" value="ECO:0007669"/>
    <property type="project" value="UniProtKB-KW"/>
</dbReference>
<dbReference type="PANTHER" id="PTHR48090">
    <property type="entry name" value="UNDECAPRENYL-PHOSPHATE 4-DEOXY-4-FORMAMIDO-L-ARABINOSE TRANSFERASE-RELATED"/>
    <property type="match status" value="1"/>
</dbReference>
<keyword evidence="5" id="KW-0448">Lipopolysaccharide biosynthesis</keyword>
<evidence type="ECO:0000256" key="4">
    <source>
        <dbReference type="ARBA" id="ARBA00022692"/>
    </source>
</evidence>
<dbReference type="RefSeq" id="WP_036648739.1">
    <property type="nucleotide sequence ID" value="NZ_BAVZ01000006.1"/>
</dbReference>
<organism evidence="9 10">
    <name type="scientific">Paenibacillus pini JCM 16418</name>
    <dbReference type="NCBI Taxonomy" id="1236976"/>
    <lineage>
        <taxon>Bacteria</taxon>
        <taxon>Bacillati</taxon>
        <taxon>Bacillota</taxon>
        <taxon>Bacilli</taxon>
        <taxon>Bacillales</taxon>
        <taxon>Paenibacillaceae</taxon>
        <taxon>Paenibacillus</taxon>
    </lineage>
</organism>
<dbReference type="Pfam" id="PF00535">
    <property type="entry name" value="Glycos_transf_2"/>
    <property type="match status" value="1"/>
</dbReference>
<evidence type="ECO:0000256" key="2">
    <source>
        <dbReference type="ARBA" id="ARBA00022676"/>
    </source>
</evidence>
<keyword evidence="1" id="KW-1003">Cell membrane</keyword>
<evidence type="ECO:0000256" key="7">
    <source>
        <dbReference type="ARBA" id="ARBA00023136"/>
    </source>
</evidence>
<keyword evidence="10" id="KW-1185">Reference proteome</keyword>
<sequence length="212" mass="24079">MKEQVFISAAVYAYNCESNIIPFIENLDATLSGIYQDYEIIIVNDFSKDQTLANARMAAAKVSGDCSIINLSRKHGIEHAMMAGLNKSMGDFVYEIESVIVDYPLDILSTLYRTATIGNYDIVAASSDRTSLYSKVFYKILNKISYLEMSLSTESARIVSRRALNAMLNLKEKVRYRKALYEYTAMPKRLFIMSPIKASLFLIERSIVKIYH</sequence>
<evidence type="ECO:0000256" key="1">
    <source>
        <dbReference type="ARBA" id="ARBA00022475"/>
    </source>
</evidence>
<keyword evidence="2" id="KW-0328">Glycosyltransferase</keyword>
<evidence type="ECO:0000256" key="6">
    <source>
        <dbReference type="ARBA" id="ARBA00022989"/>
    </source>
</evidence>
<dbReference type="eggNOG" id="COG1216">
    <property type="taxonomic scope" value="Bacteria"/>
</dbReference>